<dbReference type="AlphaFoldDB" id="A0A1V0N2B0"/>
<dbReference type="EMBL" id="JABGBP010000147">
    <property type="protein sequence ID" value="NOL60048.1"/>
    <property type="molecule type" value="Genomic_DNA"/>
</dbReference>
<feature type="domain" description="Winged helix-turn helix" evidence="1">
    <location>
        <begin position="49"/>
        <end position="83"/>
    </location>
</feature>
<dbReference type="STRING" id="74969.FAD_0304"/>
<dbReference type="KEGG" id="fai:FAD_0304"/>
<dbReference type="Proteomes" id="UP000192050">
    <property type="component" value="Chromosome"/>
</dbReference>
<organism evidence="2 4">
    <name type="scientific">Ferroplasma acidiphilum</name>
    <dbReference type="NCBI Taxonomy" id="74969"/>
    <lineage>
        <taxon>Archaea</taxon>
        <taxon>Methanobacteriati</taxon>
        <taxon>Thermoplasmatota</taxon>
        <taxon>Thermoplasmata</taxon>
        <taxon>Thermoplasmatales</taxon>
        <taxon>Ferroplasmaceae</taxon>
        <taxon>Ferroplasma</taxon>
    </lineage>
</organism>
<evidence type="ECO:0000259" key="1">
    <source>
        <dbReference type="Pfam" id="PF13592"/>
    </source>
</evidence>
<dbReference type="Proteomes" id="UP000546917">
    <property type="component" value="Unassembled WGS sequence"/>
</dbReference>
<dbReference type="InterPro" id="IPR025959">
    <property type="entry name" value="Winged_HTH_dom"/>
</dbReference>
<reference evidence="2 4" key="1">
    <citation type="submission" date="2011-10" db="EMBL/GenBank/DDBJ databases">
        <title>Metabolic and evolutionary patterns in the extreme acidophile Ferroplasma acidiphilum.</title>
        <authorList>
            <person name="Golyshina O.V."/>
            <person name="Kozyavkin S.A."/>
            <person name="Tatusov R.L."/>
            <person name="Slesarev A.I."/>
            <person name="Golyshin P.N."/>
        </authorList>
    </citation>
    <scope>NUCLEOTIDE SEQUENCE [LARGE SCALE GENOMIC DNA]</scope>
    <source>
        <strain evidence="2">Berkeley</strain>
        <strain evidence="4">Y</strain>
    </source>
</reference>
<evidence type="ECO:0000313" key="4">
    <source>
        <dbReference type="Proteomes" id="UP000192050"/>
    </source>
</evidence>
<proteinExistence type="predicted"/>
<accession>A0A1V0N2B0</accession>
<dbReference type="RefSeq" id="WP_009887324.1">
    <property type="nucleotide sequence ID" value="NZ_CP015363.1"/>
</dbReference>
<gene>
    <name evidence="2" type="ORF">FAD_0304</name>
    <name evidence="3" type="ORF">HLB00_04265</name>
</gene>
<sequence length="106" mass="12809">MGQNQLETVISVENGKEKRVLVRTYMGRPSKLHENQMIALKNCVENKKVCTVHEIQEYIEEEFNVTYSSKEVREILRKFNLTYYPLLRKYTYPSYYNEKIIKKFDF</sequence>
<protein>
    <submittedName>
        <fullName evidence="3">Helix-turn-helix domain-containing protein</fullName>
    </submittedName>
    <submittedName>
        <fullName evidence="2">Transposase</fullName>
    </submittedName>
</protein>
<reference evidence="3 5" key="2">
    <citation type="submission" date="2020-05" db="EMBL/GenBank/DDBJ databases">
        <authorList>
            <person name="Zhang R."/>
        </authorList>
    </citation>
    <scope>NUCLEOTIDE SEQUENCE [LARGE SCALE GENOMIC DNA]</scope>
    <source>
        <strain evidence="3 5">DSM 28986</strain>
    </source>
</reference>
<evidence type="ECO:0000313" key="3">
    <source>
        <dbReference type="EMBL" id="NOL60048.1"/>
    </source>
</evidence>
<dbReference type="GeneID" id="16025470"/>
<evidence type="ECO:0000313" key="2">
    <source>
        <dbReference type="EMBL" id="ARD84226.1"/>
    </source>
</evidence>
<evidence type="ECO:0000313" key="5">
    <source>
        <dbReference type="Proteomes" id="UP000546917"/>
    </source>
</evidence>
<name>A0A1V0N2B0_9ARCH</name>
<dbReference type="OrthoDB" id="195008at2157"/>
<dbReference type="EMBL" id="CP015363">
    <property type="protein sequence ID" value="ARD84226.1"/>
    <property type="molecule type" value="Genomic_DNA"/>
</dbReference>
<dbReference type="Pfam" id="PF13592">
    <property type="entry name" value="HTH_33"/>
    <property type="match status" value="1"/>
</dbReference>
<keyword evidence="4" id="KW-1185">Reference proteome</keyword>